<dbReference type="EMBL" id="MUKV01000004">
    <property type="protein sequence ID" value="OQS42687.1"/>
    <property type="molecule type" value="Genomic_DNA"/>
</dbReference>
<sequence length="269" mass="28684">MKKNEALEHAALELGILDCRDGGAQARQDWVAVETPVALVYNGLSHVVMMASPMALEDFAFGFSLAEGIIAHPGEIYGIDILPGERGVEVHIELASARFMALKERRRQLAGRTGCGLCGVEQLAEIHRPLPPLPVTQSFSLDALARALPALLQAQSLSQATACAHAAGWVTPQGELLHLSEDVGRHVALDKLIGARARQGWRDGAAVVTSRASYEMAQKAAAAGIEILIAMSAPTSLAVEMAARYGLTLIGFAGRGRANLYSCPERLRM</sequence>
<dbReference type="InterPro" id="IPR016193">
    <property type="entry name" value="Cytidine_deaminase-like"/>
</dbReference>
<evidence type="ECO:0000256" key="3">
    <source>
        <dbReference type="HAMAP-Rule" id="MF_00187"/>
    </source>
</evidence>
<protein>
    <recommendedName>
        <fullName evidence="3">Sulfur carrier protein FdhD</fullName>
    </recommendedName>
</protein>
<evidence type="ECO:0000313" key="4">
    <source>
        <dbReference type="EMBL" id="OQS42687.1"/>
    </source>
</evidence>
<keyword evidence="1 3" id="KW-0963">Cytoplasm</keyword>
<dbReference type="GO" id="GO:0016783">
    <property type="term" value="F:sulfurtransferase activity"/>
    <property type="evidence" value="ECO:0007669"/>
    <property type="project" value="InterPro"/>
</dbReference>
<dbReference type="Gene3D" id="3.10.20.10">
    <property type="match status" value="1"/>
</dbReference>
<dbReference type="HAMAP" id="MF_00187">
    <property type="entry name" value="FdhD"/>
    <property type="match status" value="1"/>
</dbReference>
<keyword evidence="2 3" id="KW-0501">Molybdenum cofactor biosynthesis</keyword>
<comment type="caution">
    <text evidence="3">Lacks conserved residue(s) required for the propagation of feature annotation.</text>
</comment>
<comment type="caution">
    <text evidence="4">The sequence shown here is derived from an EMBL/GenBank/DDBJ whole genome shotgun (WGS) entry which is preliminary data.</text>
</comment>
<feature type="active site" description="Cysteine persulfide intermediate" evidence="3">
    <location>
        <position position="115"/>
    </location>
</feature>
<dbReference type="PIRSF" id="PIRSF015626">
    <property type="entry name" value="FdhD"/>
    <property type="match status" value="1"/>
</dbReference>
<comment type="subcellular location">
    <subcellularLocation>
        <location evidence="3">Cytoplasm</location>
    </subcellularLocation>
</comment>
<evidence type="ECO:0000256" key="1">
    <source>
        <dbReference type="ARBA" id="ARBA00022490"/>
    </source>
</evidence>
<comment type="function">
    <text evidence="3">Required for formate dehydrogenase (FDH) activity. Acts as a sulfur carrier protein that transfers sulfur from IscS to the molybdenum cofactor prior to its insertion into FDH.</text>
</comment>
<organism evidence="4 5">
    <name type="scientific">Chromobacterium haemolyticum</name>
    <dbReference type="NCBI Taxonomy" id="394935"/>
    <lineage>
        <taxon>Bacteria</taxon>
        <taxon>Pseudomonadati</taxon>
        <taxon>Pseudomonadota</taxon>
        <taxon>Betaproteobacteria</taxon>
        <taxon>Neisseriales</taxon>
        <taxon>Chromobacteriaceae</taxon>
        <taxon>Chromobacterium</taxon>
    </lineage>
</organism>
<name>A0A1W0D6P2_9NEIS</name>
<keyword evidence="4" id="KW-0808">Transferase</keyword>
<dbReference type="Proteomes" id="UP000192721">
    <property type="component" value="Unassembled WGS sequence"/>
</dbReference>
<proteinExistence type="inferred from homology"/>
<evidence type="ECO:0000313" key="5">
    <source>
        <dbReference type="Proteomes" id="UP000192721"/>
    </source>
</evidence>
<dbReference type="SUPFAM" id="SSF53927">
    <property type="entry name" value="Cytidine deaminase-like"/>
    <property type="match status" value="1"/>
</dbReference>
<evidence type="ECO:0000256" key="2">
    <source>
        <dbReference type="ARBA" id="ARBA00023150"/>
    </source>
</evidence>
<dbReference type="PANTHER" id="PTHR30592:SF1">
    <property type="entry name" value="SULFUR CARRIER PROTEIN FDHD"/>
    <property type="match status" value="1"/>
</dbReference>
<dbReference type="PANTHER" id="PTHR30592">
    <property type="entry name" value="FORMATE DEHYDROGENASE"/>
    <property type="match status" value="1"/>
</dbReference>
<dbReference type="InterPro" id="IPR003786">
    <property type="entry name" value="FdhD"/>
</dbReference>
<dbReference type="GO" id="GO:0005737">
    <property type="term" value="C:cytoplasm"/>
    <property type="evidence" value="ECO:0007669"/>
    <property type="project" value="UniProtKB-SubCell"/>
</dbReference>
<dbReference type="GO" id="GO:0006777">
    <property type="term" value="P:Mo-molybdopterin cofactor biosynthetic process"/>
    <property type="evidence" value="ECO:0007669"/>
    <property type="project" value="UniProtKB-UniRule"/>
</dbReference>
<dbReference type="RefSeq" id="WP_081554774.1">
    <property type="nucleotide sequence ID" value="NZ_MUKV01000004.1"/>
</dbReference>
<dbReference type="Gene3D" id="3.40.140.10">
    <property type="entry name" value="Cytidine Deaminase, domain 2"/>
    <property type="match status" value="1"/>
</dbReference>
<dbReference type="GO" id="GO:0097163">
    <property type="term" value="F:sulfur carrier activity"/>
    <property type="evidence" value="ECO:0007669"/>
    <property type="project" value="UniProtKB-UniRule"/>
</dbReference>
<accession>A0A1W0D6P2</accession>
<dbReference type="Pfam" id="PF02634">
    <property type="entry name" value="FdhD-NarQ"/>
    <property type="match status" value="1"/>
</dbReference>
<comment type="similarity">
    <text evidence="3">Belongs to the FdhD family.</text>
</comment>
<gene>
    <name evidence="3" type="primary">fdhD</name>
    <name evidence="4" type="ORF">B0T45_04745</name>
</gene>
<reference evidence="4 5" key="1">
    <citation type="submission" date="2017-02" db="EMBL/GenBank/DDBJ databases">
        <title>Chromobacterium haemolyticum H5244.</title>
        <authorList>
            <person name="Gulvik C.A."/>
        </authorList>
    </citation>
    <scope>NUCLEOTIDE SEQUENCE [LARGE SCALE GENOMIC DNA]</scope>
    <source>
        <strain evidence="4 5">H5244</strain>
    </source>
</reference>
<dbReference type="NCBIfam" id="TIGR00129">
    <property type="entry name" value="fdhD_narQ"/>
    <property type="match status" value="1"/>
</dbReference>
<dbReference type="AlphaFoldDB" id="A0A1W0D6P2"/>